<keyword evidence="1" id="KW-1133">Transmembrane helix</keyword>
<dbReference type="STRING" id="512763.DC20_20335"/>
<reference evidence="2 3" key="1">
    <citation type="submission" date="2015-08" db="EMBL/GenBank/DDBJ databases">
        <title>Complete genome sequence of Rufibacter tibetensis strain 1351t, a radiation-resistant bacterium from tibet plateau.</title>
        <authorList>
            <person name="Dai J."/>
        </authorList>
    </citation>
    <scope>NUCLEOTIDE SEQUENCE [LARGE SCALE GENOMIC DNA]</scope>
    <source>
        <strain evidence="2 3">1351</strain>
    </source>
</reference>
<evidence type="ECO:0000313" key="3">
    <source>
        <dbReference type="Proteomes" id="UP000061382"/>
    </source>
</evidence>
<dbReference type="OrthoDB" id="854114at2"/>
<protein>
    <recommendedName>
        <fullName evidence="4">Cardiolipin synthase N-terminal domain-containing protein</fullName>
    </recommendedName>
</protein>
<feature type="transmembrane region" description="Helical" evidence="1">
    <location>
        <begin position="7"/>
        <end position="33"/>
    </location>
</feature>
<gene>
    <name evidence="2" type="ORF">DC20_20335</name>
</gene>
<sequence length="79" mass="8779">MEEGAEVFLGLGLISLLIGLVGFVLYILSIIWAYRDAERRGKSGILIAILVAFAAWPLGLVIWLLIRPSGYGNRYRETI</sequence>
<accession>A0A0P0CG51</accession>
<dbReference type="PATRIC" id="fig|512763.3.peg.4463"/>
<proteinExistence type="predicted"/>
<keyword evidence="1" id="KW-0472">Membrane</keyword>
<organism evidence="2 3">
    <name type="scientific">Rufibacter tibetensis</name>
    <dbReference type="NCBI Taxonomy" id="512763"/>
    <lineage>
        <taxon>Bacteria</taxon>
        <taxon>Pseudomonadati</taxon>
        <taxon>Bacteroidota</taxon>
        <taxon>Cytophagia</taxon>
        <taxon>Cytophagales</taxon>
        <taxon>Hymenobacteraceae</taxon>
        <taxon>Rufibacter</taxon>
    </lineage>
</organism>
<keyword evidence="1" id="KW-0812">Transmembrane</keyword>
<dbReference type="EMBL" id="CP012643">
    <property type="protein sequence ID" value="ALJ00907.1"/>
    <property type="molecule type" value="Genomic_DNA"/>
</dbReference>
<evidence type="ECO:0000256" key="1">
    <source>
        <dbReference type="SAM" id="Phobius"/>
    </source>
</evidence>
<dbReference type="RefSeq" id="WP_062545529.1">
    <property type="nucleotide sequence ID" value="NZ_CP012643.1"/>
</dbReference>
<feature type="transmembrane region" description="Helical" evidence="1">
    <location>
        <begin position="45"/>
        <end position="66"/>
    </location>
</feature>
<name>A0A0P0CG51_9BACT</name>
<dbReference type="Proteomes" id="UP000061382">
    <property type="component" value="Chromosome"/>
</dbReference>
<evidence type="ECO:0008006" key="4">
    <source>
        <dbReference type="Google" id="ProtNLM"/>
    </source>
</evidence>
<dbReference type="KEGG" id="rti:DC20_20335"/>
<evidence type="ECO:0000313" key="2">
    <source>
        <dbReference type="EMBL" id="ALJ00907.1"/>
    </source>
</evidence>
<dbReference type="AlphaFoldDB" id="A0A0P0CG51"/>
<keyword evidence="3" id="KW-1185">Reference proteome</keyword>